<evidence type="ECO:0000256" key="10">
    <source>
        <dbReference type="ARBA" id="ARBA00023136"/>
    </source>
</evidence>
<evidence type="ECO:0000256" key="12">
    <source>
        <dbReference type="ARBA" id="ARBA00053067"/>
    </source>
</evidence>
<keyword evidence="4 14" id="KW-0138">CF(0)</keyword>
<keyword evidence="9 14" id="KW-0496">Mitochondrion</keyword>
<evidence type="ECO:0000256" key="11">
    <source>
        <dbReference type="ARBA" id="ARBA00023310"/>
    </source>
</evidence>
<dbReference type="GeneID" id="26375791"/>
<evidence type="ECO:0000313" key="16">
    <source>
        <dbReference type="EMBL" id="ALM87960.1"/>
    </source>
</evidence>
<comment type="subunit">
    <text evidence="13">Component of the ATP synthase complex composed at least of ATP5F1A/subunit alpha, ATP5F1B/subunit beta, ATP5MC1/subunit c (homooctomer), MT-ATP6/subunit a, MT-ATP8/subunit 8, ATP5ME/subunit e, ATP5MF/subunit f, ATP5MG/subunit g, ATP5MK/subunit k, ATP5MJ/subunit j, ATP5F1C/subunit gamma, ATP5F1D/subunit delta, ATP5F1E/subunit epsilon, ATP5PF/subunit F6, ATP5PB/subunit b, ATP5PD/subunit d, ATP5PO/subunit OSCP. ATP synthase complex consists of a soluble F(1) head domain (subunits alpha(3) and beta(3)) - the catalytic core - and a membrane F(0) domain - the membrane proton channel (subunits c, a, 8, e, f, g, k and j). These two domains are linked by a central stalk (subunits gamma, delta, and epsilon) rotating inside the F1 region and a stationary peripheral stalk (subunits F6, b, d, and OSCP).</text>
</comment>
<gene>
    <name evidence="16" type="primary">ATP8</name>
</gene>
<keyword evidence="3 14" id="KW-0813">Transport</keyword>
<comment type="subcellular location">
    <subcellularLocation>
        <location evidence="1 14">Mitochondrion membrane</location>
        <topology evidence="1 14">Single-pass membrane protein</topology>
    </subcellularLocation>
</comment>
<dbReference type="AlphaFoldDB" id="A0A0S1YCG4"/>
<dbReference type="PANTHER" id="PTHR39937">
    <property type="entry name" value="ATP SYNTHASE PROTEIN 8"/>
    <property type="match status" value="1"/>
</dbReference>
<evidence type="ECO:0000256" key="13">
    <source>
        <dbReference type="ARBA" id="ARBA00064647"/>
    </source>
</evidence>
<dbReference type="GO" id="GO:0031966">
    <property type="term" value="C:mitochondrial membrane"/>
    <property type="evidence" value="ECO:0007669"/>
    <property type="project" value="UniProtKB-SubCell"/>
</dbReference>
<sequence length="54" mass="6426">MPQLNPGPWFANLVFSWLIFWTIIPTKIFYHSSPNEPGPVTAEKHKTESWDWPW</sequence>
<accession>A0A0S1YCG4</accession>
<dbReference type="CTD" id="4509"/>
<evidence type="ECO:0000256" key="5">
    <source>
        <dbReference type="ARBA" id="ARBA00022692"/>
    </source>
</evidence>
<evidence type="ECO:0000256" key="1">
    <source>
        <dbReference type="ARBA" id="ARBA00004304"/>
    </source>
</evidence>
<dbReference type="EMBL" id="KT768120">
    <property type="protein sequence ID" value="ALM87960.1"/>
    <property type="molecule type" value="Genomic_DNA"/>
</dbReference>
<geneLocation type="mitochondrion" evidence="16"/>
<evidence type="ECO:0000256" key="6">
    <source>
        <dbReference type="ARBA" id="ARBA00022781"/>
    </source>
</evidence>
<comment type="similarity">
    <text evidence="2 14">Belongs to the ATPase protein 8 family.</text>
</comment>
<keyword evidence="7 15" id="KW-1133">Transmembrane helix</keyword>
<dbReference type="PANTHER" id="PTHR39937:SF1">
    <property type="entry name" value="ATP SYNTHASE PROTEIN 8"/>
    <property type="match status" value="1"/>
</dbReference>
<evidence type="ECO:0000256" key="8">
    <source>
        <dbReference type="ARBA" id="ARBA00023065"/>
    </source>
</evidence>
<keyword evidence="10 15" id="KW-0472">Membrane</keyword>
<dbReference type="GO" id="GO:0045259">
    <property type="term" value="C:proton-transporting ATP synthase complex"/>
    <property type="evidence" value="ECO:0007669"/>
    <property type="project" value="UniProtKB-KW"/>
</dbReference>
<evidence type="ECO:0000256" key="7">
    <source>
        <dbReference type="ARBA" id="ARBA00022989"/>
    </source>
</evidence>
<evidence type="ECO:0000256" key="3">
    <source>
        <dbReference type="ARBA" id="ARBA00022448"/>
    </source>
</evidence>
<name>A0A0S1YCG4_9TELE</name>
<dbReference type="GO" id="GO:0015078">
    <property type="term" value="F:proton transmembrane transporter activity"/>
    <property type="evidence" value="ECO:0007669"/>
    <property type="project" value="InterPro"/>
</dbReference>
<reference evidence="16" key="1">
    <citation type="submission" date="2015-09" db="EMBL/GenBank/DDBJ databases">
        <title>Danio margaritatus mitochondrial complete sequence.</title>
        <authorList>
            <person name="Chen D."/>
            <person name="Bao L."/>
        </authorList>
    </citation>
    <scope>NUCLEOTIDE SEQUENCE</scope>
    <source>
        <tissue evidence="16">Fin ray</tissue>
    </source>
</reference>
<dbReference type="Pfam" id="PF00895">
    <property type="entry name" value="ATP-synt_8"/>
    <property type="match status" value="1"/>
</dbReference>
<dbReference type="InterPro" id="IPR001421">
    <property type="entry name" value="ATP8_metazoa"/>
</dbReference>
<proteinExistence type="inferred from homology"/>
<keyword evidence="5 14" id="KW-0812">Transmembrane</keyword>
<evidence type="ECO:0000256" key="14">
    <source>
        <dbReference type="RuleBase" id="RU003661"/>
    </source>
</evidence>
<protein>
    <recommendedName>
        <fullName evidence="14">ATP synthase complex subunit 8</fullName>
    </recommendedName>
</protein>
<evidence type="ECO:0000256" key="9">
    <source>
        <dbReference type="ARBA" id="ARBA00023128"/>
    </source>
</evidence>
<dbReference type="GO" id="GO:0015986">
    <property type="term" value="P:proton motive force-driven ATP synthesis"/>
    <property type="evidence" value="ECO:0007669"/>
    <property type="project" value="InterPro"/>
</dbReference>
<organism evidence="16">
    <name type="scientific">Danio margaritatus</name>
    <name type="common">celestial pearl danio</name>
    <dbReference type="NCBI Taxonomy" id="487618"/>
    <lineage>
        <taxon>Eukaryota</taxon>
        <taxon>Metazoa</taxon>
        <taxon>Chordata</taxon>
        <taxon>Craniata</taxon>
        <taxon>Vertebrata</taxon>
        <taxon>Euteleostomi</taxon>
        <taxon>Actinopterygii</taxon>
        <taxon>Neopterygii</taxon>
        <taxon>Teleostei</taxon>
        <taxon>Ostariophysi</taxon>
        <taxon>Cypriniformes</taxon>
        <taxon>Danionidae</taxon>
        <taxon>Danioninae</taxon>
        <taxon>Danio</taxon>
    </lineage>
</organism>
<keyword evidence="11" id="KW-0066">ATP synthesis</keyword>
<keyword evidence="8 14" id="KW-0406">Ion transport</keyword>
<comment type="function">
    <text evidence="12">Subunit 8, of the mitochondrial membrane ATP synthase complex (F(1)F(0) ATP synthase or Complex V) that produces ATP from ADP in the presence of a proton gradient across the membrane which is generated by electron transport complexes of the respiratory chain. ATP synthase complex consist of a soluble F(1) head domain - the catalytic core - and a membrane F(1) domain - the membrane proton channel. These two domains are linked by a central stalk rotating inside the F(1) region and a stationary peripheral stalk. During catalysis, ATP synthesis in the catalytic domain of F(1) is coupled via a rotary mechanism of the central stalk subunits to proton translocation. In vivo, can only synthesize ATP although its ATP hydrolase activity can be activated artificially in vitro. Part of the complex F(0) domain.</text>
</comment>
<evidence type="ECO:0000256" key="4">
    <source>
        <dbReference type="ARBA" id="ARBA00022547"/>
    </source>
</evidence>
<keyword evidence="6 14" id="KW-0375">Hydrogen ion transport</keyword>
<feature type="transmembrane region" description="Helical" evidence="15">
    <location>
        <begin position="6"/>
        <end position="24"/>
    </location>
</feature>
<evidence type="ECO:0000256" key="15">
    <source>
        <dbReference type="SAM" id="Phobius"/>
    </source>
</evidence>
<evidence type="ECO:0000256" key="2">
    <source>
        <dbReference type="ARBA" id="ARBA00008892"/>
    </source>
</evidence>
<dbReference type="InterPro" id="IPR050635">
    <property type="entry name" value="ATPase_protein_8"/>
</dbReference>
<dbReference type="RefSeq" id="YP_009183423.1">
    <property type="nucleotide sequence ID" value="NC_028526.1"/>
</dbReference>